<proteinExistence type="predicted"/>
<dbReference type="AlphaFoldDB" id="A0A2Z7BUF3"/>
<name>A0A2Z7BUF3_9LAMI</name>
<evidence type="ECO:0000313" key="2">
    <source>
        <dbReference type="Proteomes" id="UP000250235"/>
    </source>
</evidence>
<evidence type="ECO:0000313" key="1">
    <source>
        <dbReference type="EMBL" id="KZV38203.1"/>
    </source>
</evidence>
<keyword evidence="2" id="KW-1185">Reference proteome</keyword>
<gene>
    <name evidence="1" type="ORF">F511_26794</name>
</gene>
<organism evidence="1 2">
    <name type="scientific">Dorcoceras hygrometricum</name>
    <dbReference type="NCBI Taxonomy" id="472368"/>
    <lineage>
        <taxon>Eukaryota</taxon>
        <taxon>Viridiplantae</taxon>
        <taxon>Streptophyta</taxon>
        <taxon>Embryophyta</taxon>
        <taxon>Tracheophyta</taxon>
        <taxon>Spermatophyta</taxon>
        <taxon>Magnoliopsida</taxon>
        <taxon>eudicotyledons</taxon>
        <taxon>Gunneridae</taxon>
        <taxon>Pentapetalae</taxon>
        <taxon>asterids</taxon>
        <taxon>lamiids</taxon>
        <taxon>Lamiales</taxon>
        <taxon>Gesneriaceae</taxon>
        <taxon>Didymocarpoideae</taxon>
        <taxon>Trichosporeae</taxon>
        <taxon>Loxocarpinae</taxon>
        <taxon>Dorcoceras</taxon>
    </lineage>
</organism>
<accession>A0A2Z7BUF3</accession>
<sequence>MTKESHFWSWTGLAISTAIYRELISSVLLVQADEGVLFLVVDRIGDFYRNLPRRADVIVTTVGARHKCQQESKKTEFLASQTSGRRVRRRPHACASAREAARWGCARPPNHGRYSTCDCRTSPAKVCVRLARSCALLDAEESRDGRASGRRSMRVDGRCSSQGGIRDIEQRCDVEAPLVEGWPTRRRLPLRTSGAGCALAARCAGDAMRRWSAPLCAAFEFDWCRRPPAGRRSGESPTTS</sequence>
<dbReference type="EMBL" id="KV002028">
    <property type="protein sequence ID" value="KZV38203.1"/>
    <property type="molecule type" value="Genomic_DNA"/>
</dbReference>
<reference evidence="1 2" key="1">
    <citation type="journal article" date="2015" name="Proc. Natl. Acad. Sci. U.S.A.">
        <title>The resurrection genome of Boea hygrometrica: A blueprint for survival of dehydration.</title>
        <authorList>
            <person name="Xiao L."/>
            <person name="Yang G."/>
            <person name="Zhang L."/>
            <person name="Yang X."/>
            <person name="Zhao S."/>
            <person name="Ji Z."/>
            <person name="Zhou Q."/>
            <person name="Hu M."/>
            <person name="Wang Y."/>
            <person name="Chen M."/>
            <person name="Xu Y."/>
            <person name="Jin H."/>
            <person name="Xiao X."/>
            <person name="Hu G."/>
            <person name="Bao F."/>
            <person name="Hu Y."/>
            <person name="Wan P."/>
            <person name="Li L."/>
            <person name="Deng X."/>
            <person name="Kuang T."/>
            <person name="Xiang C."/>
            <person name="Zhu J.K."/>
            <person name="Oliver M.J."/>
            <person name="He Y."/>
        </authorList>
    </citation>
    <scope>NUCLEOTIDE SEQUENCE [LARGE SCALE GENOMIC DNA]</scope>
    <source>
        <strain evidence="2">cv. XS01</strain>
    </source>
</reference>
<dbReference type="Proteomes" id="UP000250235">
    <property type="component" value="Unassembled WGS sequence"/>
</dbReference>
<protein>
    <submittedName>
        <fullName evidence="1">Uncharacterized protein</fullName>
    </submittedName>
</protein>